<comment type="catalytic activity">
    <reaction evidence="12">
        <text>D-glucose 6-phosphate + UDP-alpha-D-glucose = alpha,alpha-trehalose 6-phosphate + UDP + H(+)</text>
        <dbReference type="Rhea" id="RHEA:18889"/>
        <dbReference type="ChEBI" id="CHEBI:15378"/>
        <dbReference type="ChEBI" id="CHEBI:58223"/>
        <dbReference type="ChEBI" id="CHEBI:58429"/>
        <dbReference type="ChEBI" id="CHEBI:58885"/>
        <dbReference type="ChEBI" id="CHEBI:61548"/>
        <dbReference type="EC" id="2.4.1.15"/>
    </reaction>
</comment>
<evidence type="ECO:0000256" key="7">
    <source>
        <dbReference type="ARBA" id="ARBA00022723"/>
    </source>
</evidence>
<evidence type="ECO:0000256" key="10">
    <source>
        <dbReference type="ARBA" id="ARBA00024331"/>
    </source>
</evidence>
<dbReference type="Gene3D" id="3.40.50.2000">
    <property type="entry name" value="Glycogen Phosphorylase B"/>
    <property type="match status" value="2"/>
</dbReference>
<evidence type="ECO:0000256" key="12">
    <source>
        <dbReference type="ARBA" id="ARBA00048039"/>
    </source>
</evidence>
<evidence type="ECO:0000256" key="8">
    <source>
        <dbReference type="ARBA" id="ARBA00022771"/>
    </source>
</evidence>
<feature type="zinc finger region" description="C3H1-type" evidence="13">
    <location>
        <begin position="175"/>
        <end position="201"/>
    </location>
</feature>
<comment type="caution">
    <text evidence="16">The sequence shown here is derived from an EMBL/GenBank/DDBJ whole genome shotgun (WGS) entry which is preliminary data.</text>
</comment>
<keyword evidence="6" id="KW-0808">Transferase</keyword>
<evidence type="ECO:0000259" key="15">
    <source>
        <dbReference type="PROSITE" id="PS50103"/>
    </source>
</evidence>
<keyword evidence="9 13" id="KW-0862">Zinc</keyword>
<evidence type="ECO:0000256" key="11">
    <source>
        <dbReference type="ARBA" id="ARBA00029654"/>
    </source>
</evidence>
<dbReference type="AlphaFoldDB" id="A0A9N8VCT4"/>
<comment type="similarity">
    <text evidence="1">In the N-terminal section; belongs to the glycosyltransferase 20 family.</text>
</comment>
<dbReference type="Pfam" id="PF02358">
    <property type="entry name" value="Trehalose_PPase"/>
    <property type="match status" value="1"/>
</dbReference>
<proteinExistence type="inferred from homology"/>
<dbReference type="PANTHER" id="PTHR10788:SF106">
    <property type="entry name" value="BCDNA.GH08860"/>
    <property type="match status" value="1"/>
</dbReference>
<evidence type="ECO:0000256" key="14">
    <source>
        <dbReference type="SAM" id="MobiDB-lite"/>
    </source>
</evidence>
<dbReference type="SUPFAM" id="SSF90229">
    <property type="entry name" value="CCCH zinc finger"/>
    <property type="match status" value="2"/>
</dbReference>
<evidence type="ECO:0000256" key="5">
    <source>
        <dbReference type="ARBA" id="ARBA00022676"/>
    </source>
</evidence>
<accession>A0A9N8VCT4</accession>
<dbReference type="PANTHER" id="PTHR10788">
    <property type="entry name" value="TREHALOSE-6-PHOSPHATE SYNTHASE"/>
    <property type="match status" value="1"/>
</dbReference>
<feature type="domain" description="C3H1-type" evidence="15">
    <location>
        <begin position="175"/>
        <end position="201"/>
    </location>
</feature>
<dbReference type="GO" id="GO:0005992">
    <property type="term" value="P:trehalose biosynthetic process"/>
    <property type="evidence" value="ECO:0007669"/>
    <property type="project" value="InterPro"/>
</dbReference>
<organism evidence="16 17">
    <name type="scientific">Ambispora gerdemannii</name>
    <dbReference type="NCBI Taxonomy" id="144530"/>
    <lineage>
        <taxon>Eukaryota</taxon>
        <taxon>Fungi</taxon>
        <taxon>Fungi incertae sedis</taxon>
        <taxon>Mucoromycota</taxon>
        <taxon>Glomeromycotina</taxon>
        <taxon>Glomeromycetes</taxon>
        <taxon>Archaeosporales</taxon>
        <taxon>Ambisporaceae</taxon>
        <taxon>Ambispora</taxon>
    </lineage>
</organism>
<keyword evidence="8 13" id="KW-0863">Zinc-finger</keyword>
<keyword evidence="5" id="KW-0328">Glycosyltransferase</keyword>
<dbReference type="InterPro" id="IPR012766">
    <property type="entry name" value="Trehalose_OtsA"/>
</dbReference>
<dbReference type="InterPro" id="IPR003337">
    <property type="entry name" value="Trehalose_PPase"/>
</dbReference>
<dbReference type="FunFam" id="3.40.50.1000:FF:000052">
    <property type="entry name" value="Alpha,alpha-trehalose-phosphate synthase [UDP-forming] 6"/>
    <property type="match status" value="1"/>
</dbReference>
<evidence type="ECO:0000256" key="13">
    <source>
        <dbReference type="PROSITE-ProRule" id="PRU00723"/>
    </source>
</evidence>
<dbReference type="NCBIfam" id="TIGR01484">
    <property type="entry name" value="HAD-SF-IIB"/>
    <property type="match status" value="1"/>
</dbReference>
<feature type="domain" description="C3H1-type" evidence="15">
    <location>
        <begin position="146"/>
        <end position="174"/>
    </location>
</feature>
<dbReference type="EMBL" id="CAJVPL010000100">
    <property type="protein sequence ID" value="CAG8446675.1"/>
    <property type="molecule type" value="Genomic_DNA"/>
</dbReference>
<dbReference type="GO" id="GO:0034605">
    <property type="term" value="P:cellular response to heat"/>
    <property type="evidence" value="ECO:0007669"/>
    <property type="project" value="TreeGrafter"/>
</dbReference>
<dbReference type="FunFam" id="3.40.50.2000:FF:000007">
    <property type="entry name" value="Trehalose-6-phosphate synthase"/>
    <property type="match status" value="1"/>
</dbReference>
<feature type="zinc finger region" description="C3H1-type" evidence="13">
    <location>
        <begin position="146"/>
        <end position="174"/>
    </location>
</feature>
<dbReference type="Gene3D" id="4.10.1000.10">
    <property type="entry name" value="Zinc finger, CCCH-type"/>
    <property type="match status" value="1"/>
</dbReference>
<dbReference type="Gene3D" id="3.40.50.1000">
    <property type="entry name" value="HAD superfamily/HAD-like"/>
    <property type="match status" value="1"/>
</dbReference>
<dbReference type="CDD" id="cd01627">
    <property type="entry name" value="HAD_TPP"/>
    <property type="match status" value="1"/>
</dbReference>
<gene>
    <name evidence="16" type="ORF">AGERDE_LOCUS1460</name>
</gene>
<dbReference type="InterPro" id="IPR006379">
    <property type="entry name" value="HAD-SF_hydro_IIB"/>
</dbReference>
<evidence type="ECO:0000256" key="9">
    <source>
        <dbReference type="ARBA" id="ARBA00022833"/>
    </source>
</evidence>
<evidence type="ECO:0000256" key="4">
    <source>
        <dbReference type="ARBA" id="ARBA00012538"/>
    </source>
</evidence>
<dbReference type="GO" id="GO:0005829">
    <property type="term" value="C:cytosol"/>
    <property type="evidence" value="ECO:0007669"/>
    <property type="project" value="TreeGrafter"/>
</dbReference>
<evidence type="ECO:0000256" key="2">
    <source>
        <dbReference type="ARBA" id="ARBA00006330"/>
    </source>
</evidence>
<dbReference type="InterPro" id="IPR023214">
    <property type="entry name" value="HAD_sf"/>
</dbReference>
<dbReference type="GO" id="GO:0003825">
    <property type="term" value="F:alpha,alpha-trehalose-phosphate synthase (UDP-forming) activity"/>
    <property type="evidence" value="ECO:0007669"/>
    <property type="project" value="UniProtKB-EC"/>
</dbReference>
<dbReference type="CDD" id="cd03788">
    <property type="entry name" value="GT20_TPS"/>
    <property type="match status" value="1"/>
</dbReference>
<dbReference type="InterPro" id="IPR036412">
    <property type="entry name" value="HAD-like_sf"/>
</dbReference>
<dbReference type="InterPro" id="IPR036855">
    <property type="entry name" value="Znf_CCCH_sf"/>
</dbReference>
<dbReference type="EC" id="2.4.1.15" evidence="4"/>
<comment type="similarity">
    <text evidence="3">Belongs to the glycosyltransferase 20 family.</text>
</comment>
<dbReference type="GO" id="GO:0008270">
    <property type="term" value="F:zinc ion binding"/>
    <property type="evidence" value="ECO:0007669"/>
    <property type="project" value="UniProtKB-KW"/>
</dbReference>
<feature type="region of interest" description="Disordered" evidence="14">
    <location>
        <begin position="241"/>
        <end position="260"/>
    </location>
</feature>
<feature type="zinc finger region" description="C3H1-type" evidence="13">
    <location>
        <begin position="202"/>
        <end position="230"/>
    </location>
</feature>
<dbReference type="FunFam" id="3.40.50.2000:FF:000035">
    <property type="entry name" value="Trehalose-6-phosphate synthase"/>
    <property type="match status" value="1"/>
</dbReference>
<evidence type="ECO:0000313" key="16">
    <source>
        <dbReference type="EMBL" id="CAG8446675.1"/>
    </source>
</evidence>
<dbReference type="InterPro" id="IPR001830">
    <property type="entry name" value="Glyco_trans_20"/>
</dbReference>
<reference evidence="16" key="1">
    <citation type="submission" date="2021-06" db="EMBL/GenBank/DDBJ databases">
        <authorList>
            <person name="Kallberg Y."/>
            <person name="Tangrot J."/>
            <person name="Rosling A."/>
        </authorList>
    </citation>
    <scope>NUCLEOTIDE SEQUENCE</scope>
    <source>
        <strain evidence="16">MT106</strain>
    </source>
</reference>
<dbReference type="Gene3D" id="3.30.70.1020">
    <property type="entry name" value="Trehalose-6-phosphate phosphatase related protein, domain 2"/>
    <property type="match status" value="1"/>
</dbReference>
<name>A0A9N8VCT4_9GLOM</name>
<evidence type="ECO:0000256" key="6">
    <source>
        <dbReference type="ARBA" id="ARBA00022679"/>
    </source>
</evidence>
<dbReference type="GO" id="GO:0005946">
    <property type="term" value="C:alpha,alpha-trehalose-phosphate synthase complex (UDP-forming)"/>
    <property type="evidence" value="ECO:0007669"/>
    <property type="project" value="TreeGrafter"/>
</dbReference>
<dbReference type="SUPFAM" id="SSF56784">
    <property type="entry name" value="HAD-like"/>
    <property type="match status" value="1"/>
</dbReference>
<dbReference type="NCBIfam" id="TIGR02400">
    <property type="entry name" value="trehalose_OtsA"/>
    <property type="match status" value="1"/>
</dbReference>
<sequence>MAYYAKYTNTSTISTFRNLTLVNSNKSKTEDTSLVPVVTSYIHTKPNKVVRTDLLLPSPPDLIEQPKLVRTRPNTLSRVEMVFGFLTQQRNLLLFVLHSIKSRFDEKEVWMHNSTVPDDHHHLRKKNTGILGRCKEGSKCAYKHDEAKIPVCKDWLKGSTCSRGSDCYFQHVASPYVVPHCKHFKRGPCYKDGCRYTHVHVARNASLCRSFIEEGYCEKGNTCKEKHEWLSKEELEDELKKANKRSLEEDSEESTQSTKNKAENKDLRLLVVSNRLPITITKNEKDYSFKLSSGGLVSALSGLKKMMTFTWIGWPGINIPEDERATVTDELEKQSCHPVFVEDELADRHYNGFSNSILWPLFHYHPGEISFNPDDWTAYQQVNKLFAEAIGKIVRDRDLVWIQDYHLMLLPSLLREKMENTKKHVKIGFFLHTPFPSSEIYRILPVRKEVLIGVLNSDLIGFHTYDYVRHFLSSCTRILGLSTMPNAIDYEGRHVHVGTFPIGIDPEKFVEGLKQPKVQERIKTLEERFKGIKIIAGVDRLDYIKGVPQKLHALEVFLSENPEWIGKVVLVQVAVPSRQDVEEYQNLRAVVNELVGRINGKFGTIEFMPIHFLHKSVTFEELTALYAISDVCLVSSTRDGMNLVSYEYISCQQERHGVLILSEFAGAAQSLNGSILVNPWHTAELANAIREAVNMPDDLRKKNYEKLYSYVTKFSAAYWGMSFIDELRRVSEYVQIPRLSIEDTIKACKASTKKKVILLDYDGTLTANHKLPEFAKPSDTIVSTLRALQSRPNTYIYILSGRGRKHLDQWFESTGIGLSAEHGCFYKHPEVLQSTIDPVGNCQSEGKTVKEESNGWYRLVEQVDPAWKENIRPLFQHYFERTPGSFIEEKEINLTWHYRNADPEFGSWQATELQINLEKLLSHMALSIVLGNKTLEIRPSAVDKSTAVRVILKDLQHMKDSVMDFILCVGDGNTDEPVFSLLKEFYPDSITSTVGRKRTEAKSYIDNIKDVQKLLDTLAQEIPEK</sequence>
<evidence type="ECO:0000313" key="17">
    <source>
        <dbReference type="Proteomes" id="UP000789831"/>
    </source>
</evidence>
<comment type="pathway">
    <text evidence="10">Carbohydrate biosynthesis.</text>
</comment>
<dbReference type="PROSITE" id="PS50103">
    <property type="entry name" value="ZF_C3H1"/>
    <property type="match status" value="3"/>
</dbReference>
<dbReference type="Proteomes" id="UP000789831">
    <property type="component" value="Unassembled WGS sequence"/>
</dbReference>
<dbReference type="GO" id="GO:0004805">
    <property type="term" value="F:trehalose-phosphatase activity"/>
    <property type="evidence" value="ECO:0007669"/>
    <property type="project" value="TreeGrafter"/>
</dbReference>
<dbReference type="InterPro" id="IPR000571">
    <property type="entry name" value="Znf_CCCH"/>
</dbReference>
<keyword evidence="17" id="KW-1185">Reference proteome</keyword>
<keyword evidence="7 13" id="KW-0479">Metal-binding</keyword>
<dbReference type="SUPFAM" id="SSF53756">
    <property type="entry name" value="UDP-Glycosyltransferase/glycogen phosphorylase"/>
    <property type="match status" value="1"/>
</dbReference>
<evidence type="ECO:0000256" key="3">
    <source>
        <dbReference type="ARBA" id="ARBA00008799"/>
    </source>
</evidence>
<dbReference type="NCBIfam" id="TIGR00685">
    <property type="entry name" value="T6PP"/>
    <property type="match status" value="1"/>
</dbReference>
<comment type="similarity">
    <text evidence="2">In the C-terminal section; belongs to the trehalose phosphatase family.</text>
</comment>
<protein>
    <recommendedName>
        <fullName evidence="4">alpha,alpha-trehalose-phosphate synthase (UDP-forming)</fullName>
        <ecNumber evidence="4">2.4.1.15</ecNumber>
    </recommendedName>
    <alternativeName>
        <fullName evidence="11">UDP-glucose-glucosephosphate glucosyltransferase</fullName>
    </alternativeName>
</protein>
<dbReference type="Pfam" id="PF00982">
    <property type="entry name" value="Glyco_transf_20"/>
    <property type="match status" value="1"/>
</dbReference>
<dbReference type="NCBIfam" id="NF011071">
    <property type="entry name" value="PRK14501.1"/>
    <property type="match status" value="1"/>
</dbReference>
<evidence type="ECO:0000256" key="1">
    <source>
        <dbReference type="ARBA" id="ARBA00005409"/>
    </source>
</evidence>
<dbReference type="SMART" id="SM00356">
    <property type="entry name" value="ZnF_C3H1"/>
    <property type="match status" value="4"/>
</dbReference>
<feature type="domain" description="C3H1-type" evidence="15">
    <location>
        <begin position="202"/>
        <end position="230"/>
    </location>
</feature>
<dbReference type="OrthoDB" id="755951at2759"/>